<name>A0A9N7YY03_PLEPL</name>
<gene>
    <name evidence="2" type="ORF">PLEPLA_LOCUS29602</name>
</gene>
<feature type="region of interest" description="Disordered" evidence="1">
    <location>
        <begin position="1"/>
        <end position="36"/>
    </location>
</feature>
<proteinExistence type="predicted"/>
<dbReference type="Proteomes" id="UP001153269">
    <property type="component" value="Unassembled WGS sequence"/>
</dbReference>
<comment type="caution">
    <text evidence="2">The sequence shown here is derived from an EMBL/GenBank/DDBJ whole genome shotgun (WGS) entry which is preliminary data.</text>
</comment>
<feature type="compositionally biased region" description="Basic and acidic residues" evidence="1">
    <location>
        <begin position="1"/>
        <end position="14"/>
    </location>
</feature>
<feature type="compositionally biased region" description="Basic and acidic residues" evidence="1">
    <location>
        <begin position="26"/>
        <end position="36"/>
    </location>
</feature>
<evidence type="ECO:0000313" key="3">
    <source>
        <dbReference type="Proteomes" id="UP001153269"/>
    </source>
</evidence>
<evidence type="ECO:0000313" key="2">
    <source>
        <dbReference type="EMBL" id="CAB1441878.1"/>
    </source>
</evidence>
<keyword evidence="3" id="KW-1185">Reference proteome</keyword>
<protein>
    <submittedName>
        <fullName evidence="2">Uncharacterized protein</fullName>
    </submittedName>
</protein>
<accession>A0A9N7YY03</accession>
<sequence length="115" mass="13305">MEAKMAVDQRRKREEEEEWMWGQQEETEKNRQKKERWGFHKRVEPLSMVLNAQPAGLRCAAGSNRVRDSLWKQSLSRDKTTQLALTNQARCVSDMCLNADQARSGTGSHVDTRDV</sequence>
<dbReference type="EMBL" id="CADEAL010002735">
    <property type="protein sequence ID" value="CAB1441878.1"/>
    <property type="molecule type" value="Genomic_DNA"/>
</dbReference>
<dbReference type="AlphaFoldDB" id="A0A9N7YY03"/>
<organism evidence="2 3">
    <name type="scientific">Pleuronectes platessa</name>
    <name type="common">European plaice</name>
    <dbReference type="NCBI Taxonomy" id="8262"/>
    <lineage>
        <taxon>Eukaryota</taxon>
        <taxon>Metazoa</taxon>
        <taxon>Chordata</taxon>
        <taxon>Craniata</taxon>
        <taxon>Vertebrata</taxon>
        <taxon>Euteleostomi</taxon>
        <taxon>Actinopterygii</taxon>
        <taxon>Neopterygii</taxon>
        <taxon>Teleostei</taxon>
        <taxon>Neoteleostei</taxon>
        <taxon>Acanthomorphata</taxon>
        <taxon>Carangaria</taxon>
        <taxon>Pleuronectiformes</taxon>
        <taxon>Pleuronectoidei</taxon>
        <taxon>Pleuronectidae</taxon>
        <taxon>Pleuronectes</taxon>
    </lineage>
</organism>
<reference evidence="2" key="1">
    <citation type="submission" date="2020-03" db="EMBL/GenBank/DDBJ databases">
        <authorList>
            <person name="Weist P."/>
        </authorList>
    </citation>
    <scope>NUCLEOTIDE SEQUENCE</scope>
</reference>
<evidence type="ECO:0000256" key="1">
    <source>
        <dbReference type="SAM" id="MobiDB-lite"/>
    </source>
</evidence>